<dbReference type="Proteomes" id="UP000800981">
    <property type="component" value="Unassembled WGS sequence"/>
</dbReference>
<feature type="transmembrane region" description="Helical" evidence="1">
    <location>
        <begin position="195"/>
        <end position="215"/>
    </location>
</feature>
<dbReference type="InterPro" id="IPR000014">
    <property type="entry name" value="PAS"/>
</dbReference>
<dbReference type="Gene3D" id="3.30.450.20">
    <property type="entry name" value="PAS domain"/>
    <property type="match status" value="1"/>
</dbReference>
<feature type="transmembrane region" description="Helical" evidence="1">
    <location>
        <begin position="222"/>
        <end position="243"/>
    </location>
</feature>
<evidence type="ECO:0000259" key="2">
    <source>
        <dbReference type="PROSITE" id="PS50112"/>
    </source>
</evidence>
<keyword evidence="1" id="KW-0472">Membrane</keyword>
<evidence type="ECO:0000313" key="4">
    <source>
        <dbReference type="Proteomes" id="UP000800981"/>
    </source>
</evidence>
<reference evidence="3 4" key="1">
    <citation type="submission" date="2020-03" db="EMBL/GenBank/DDBJ databases">
        <title>Two novel Motilibacter sp.</title>
        <authorList>
            <person name="Liu S."/>
        </authorList>
    </citation>
    <scope>NUCLEOTIDE SEQUENCE [LARGE SCALE GENOMIC DNA]</scope>
    <source>
        <strain evidence="3 4">E257</strain>
    </source>
</reference>
<evidence type="ECO:0000313" key="3">
    <source>
        <dbReference type="EMBL" id="NHC16388.1"/>
    </source>
</evidence>
<dbReference type="InterPro" id="IPR013767">
    <property type="entry name" value="PAS_fold"/>
</dbReference>
<feature type="transmembrane region" description="Helical" evidence="1">
    <location>
        <begin position="249"/>
        <end position="270"/>
    </location>
</feature>
<dbReference type="InterPro" id="IPR033424">
    <property type="entry name" value="MASE4"/>
</dbReference>
<feature type="transmembrane region" description="Helical" evidence="1">
    <location>
        <begin position="12"/>
        <end position="32"/>
    </location>
</feature>
<evidence type="ECO:0000256" key="1">
    <source>
        <dbReference type="SAM" id="Phobius"/>
    </source>
</evidence>
<sequence length="381" mass="40502">MSAREPEVPEARVGVMPLASASAVPLVVAVILHGADEPLGQVPAFMPGFLATVLAFDLITVVLLLSQYLAGGRARLLALSWAYAWSALVIVPHALVFSGLFTPHGLLGATPSSAPWLWTAWHVGLPALIGLSLAPWPARLENALDSVRHRRSLAAGSLVVLTVVAGGATWLVTAGASHLPVIIHNGSYAVLTDRFGPWIVAVNVVALLVSVLGVLRRRQRGLETWAVVAVVASCGDVVLTLWATGRFTTGWYAARLLALAAALAVLASLLREITTLYARVRAHAVTLTRQYEQLQAAHAMQAQLAARDIELRHVLSATSDAFVAVDEDERITTWNPAAERMFGWTAHEAIGLTLSATILPARLAAAHRGGFARFLRTGTPA</sequence>
<dbReference type="EMBL" id="JAANNP010000151">
    <property type="protein sequence ID" value="NHC16388.1"/>
    <property type="molecule type" value="Genomic_DNA"/>
</dbReference>
<feature type="transmembrane region" description="Helical" evidence="1">
    <location>
        <begin position="44"/>
        <end position="64"/>
    </location>
</feature>
<accession>A0ABX0H0M6</accession>
<name>A0ABX0H0M6_9ACTN</name>
<feature type="transmembrane region" description="Helical" evidence="1">
    <location>
        <begin position="158"/>
        <end position="183"/>
    </location>
</feature>
<organism evidence="3 4">
    <name type="scientific">Motilibacter deserti</name>
    <dbReference type="NCBI Taxonomy" id="2714956"/>
    <lineage>
        <taxon>Bacteria</taxon>
        <taxon>Bacillati</taxon>
        <taxon>Actinomycetota</taxon>
        <taxon>Actinomycetes</taxon>
        <taxon>Motilibacterales</taxon>
        <taxon>Motilibacteraceae</taxon>
        <taxon>Motilibacter</taxon>
    </lineage>
</organism>
<dbReference type="Pfam" id="PF00989">
    <property type="entry name" value="PAS"/>
    <property type="match status" value="1"/>
</dbReference>
<proteinExistence type="predicted"/>
<dbReference type="PROSITE" id="PS50112">
    <property type="entry name" value="PAS"/>
    <property type="match status" value="1"/>
</dbReference>
<dbReference type="SUPFAM" id="SSF55785">
    <property type="entry name" value="PYP-like sensor domain (PAS domain)"/>
    <property type="match status" value="1"/>
</dbReference>
<dbReference type="InterPro" id="IPR035965">
    <property type="entry name" value="PAS-like_dom_sf"/>
</dbReference>
<keyword evidence="4" id="KW-1185">Reference proteome</keyword>
<keyword evidence="1" id="KW-0812">Transmembrane</keyword>
<feature type="non-terminal residue" evidence="3">
    <location>
        <position position="381"/>
    </location>
</feature>
<dbReference type="Pfam" id="PF17158">
    <property type="entry name" value="MASE4"/>
    <property type="match status" value="1"/>
</dbReference>
<dbReference type="RefSeq" id="WP_331273186.1">
    <property type="nucleotide sequence ID" value="NZ_JAANNP010000151.1"/>
</dbReference>
<dbReference type="SMART" id="SM00091">
    <property type="entry name" value="PAS"/>
    <property type="match status" value="1"/>
</dbReference>
<protein>
    <submittedName>
        <fullName evidence="3">PAS domain-containing protein</fullName>
    </submittedName>
</protein>
<dbReference type="NCBIfam" id="TIGR00229">
    <property type="entry name" value="sensory_box"/>
    <property type="match status" value="1"/>
</dbReference>
<feature type="domain" description="PAS" evidence="2">
    <location>
        <begin position="307"/>
        <end position="351"/>
    </location>
</feature>
<comment type="caution">
    <text evidence="3">The sequence shown here is derived from an EMBL/GenBank/DDBJ whole genome shotgun (WGS) entry which is preliminary data.</text>
</comment>
<keyword evidence="1" id="KW-1133">Transmembrane helix</keyword>
<feature type="transmembrane region" description="Helical" evidence="1">
    <location>
        <begin position="76"/>
        <end position="96"/>
    </location>
</feature>
<feature type="transmembrane region" description="Helical" evidence="1">
    <location>
        <begin position="116"/>
        <end position="137"/>
    </location>
</feature>
<gene>
    <name evidence="3" type="ORF">G9H71_21615</name>
</gene>
<dbReference type="CDD" id="cd00130">
    <property type="entry name" value="PAS"/>
    <property type="match status" value="1"/>
</dbReference>